<organism evidence="2 3">
    <name type="scientific">Acidisoma silvae</name>
    <dbReference type="NCBI Taxonomy" id="2802396"/>
    <lineage>
        <taxon>Bacteria</taxon>
        <taxon>Pseudomonadati</taxon>
        <taxon>Pseudomonadota</taxon>
        <taxon>Alphaproteobacteria</taxon>
        <taxon>Acetobacterales</taxon>
        <taxon>Acidocellaceae</taxon>
        <taxon>Acidisoma</taxon>
    </lineage>
</organism>
<reference evidence="2" key="1">
    <citation type="journal article" date="2021" name="Microorganisms">
        <title>Acidisoma silvae sp. nov. and Acidisomacellulosilytica sp. nov., Two Acidophilic Bacteria Isolated from Decaying Wood, Hydrolyzing Cellulose and Producing Poly-3-hydroxybutyrate.</title>
        <authorList>
            <person name="Mieszkin S."/>
            <person name="Pouder E."/>
            <person name="Uroz S."/>
            <person name="Simon-Colin C."/>
            <person name="Alain K."/>
        </authorList>
    </citation>
    <scope>NUCLEOTIDE SEQUENCE</scope>
    <source>
        <strain evidence="2">HW T2.11</strain>
    </source>
</reference>
<dbReference type="Proteomes" id="UP000708298">
    <property type="component" value="Unassembled WGS sequence"/>
</dbReference>
<gene>
    <name evidence="2" type="ORF">ASILVAE211_22155</name>
</gene>
<feature type="domain" description="DUF6876" evidence="1">
    <location>
        <begin position="13"/>
        <end position="125"/>
    </location>
</feature>
<evidence type="ECO:0000313" key="3">
    <source>
        <dbReference type="Proteomes" id="UP000708298"/>
    </source>
</evidence>
<keyword evidence="3" id="KW-1185">Reference proteome</keyword>
<dbReference type="RefSeq" id="WP_227323555.1">
    <property type="nucleotide sequence ID" value="NZ_JAESVB010000019.1"/>
</dbReference>
<proteinExistence type="predicted"/>
<name>A0A963YX38_9PROT</name>
<protein>
    <recommendedName>
        <fullName evidence="1">DUF6876 domain-containing protein</fullName>
    </recommendedName>
</protein>
<dbReference type="EMBL" id="JAESVB010000019">
    <property type="protein sequence ID" value="MCB8877910.1"/>
    <property type="molecule type" value="Genomic_DNA"/>
</dbReference>
<sequence length="125" mass="14363">MQTEEAKDKRTELPTGLAMHTGTETWFRHWVGSMLFTEGVHFLAEQANAFWLIDNVAWGRMNGRVSREAFVAWKLRVNADKSAELIADDGNGVELLRQHVPWTDFPLEEITLYLTDNVLLLPSEY</sequence>
<dbReference type="AlphaFoldDB" id="A0A963YX38"/>
<evidence type="ECO:0000259" key="1">
    <source>
        <dbReference type="Pfam" id="PF21781"/>
    </source>
</evidence>
<dbReference type="Pfam" id="PF21781">
    <property type="entry name" value="DUF6876"/>
    <property type="match status" value="1"/>
</dbReference>
<comment type="caution">
    <text evidence="2">The sequence shown here is derived from an EMBL/GenBank/DDBJ whole genome shotgun (WGS) entry which is preliminary data.</text>
</comment>
<evidence type="ECO:0000313" key="2">
    <source>
        <dbReference type="EMBL" id="MCB8877910.1"/>
    </source>
</evidence>
<dbReference type="InterPro" id="IPR049241">
    <property type="entry name" value="DUF6876"/>
</dbReference>
<reference evidence="2" key="2">
    <citation type="submission" date="2021-01" db="EMBL/GenBank/DDBJ databases">
        <authorList>
            <person name="Mieszkin S."/>
            <person name="Pouder E."/>
            <person name="Alain K."/>
        </authorList>
    </citation>
    <scope>NUCLEOTIDE SEQUENCE</scope>
    <source>
        <strain evidence="2">HW T2.11</strain>
    </source>
</reference>
<accession>A0A963YX38</accession>